<name>A0AAD4MUR8_9BILA</name>
<reference evidence="2" key="1">
    <citation type="submission" date="2022-01" db="EMBL/GenBank/DDBJ databases">
        <title>Genome Sequence Resource for Two Populations of Ditylenchus destructor, the Migratory Endoparasitic Phytonematode.</title>
        <authorList>
            <person name="Zhang H."/>
            <person name="Lin R."/>
            <person name="Xie B."/>
        </authorList>
    </citation>
    <scope>NUCLEOTIDE SEQUENCE</scope>
    <source>
        <strain evidence="2">BazhouSP</strain>
    </source>
</reference>
<dbReference type="GO" id="GO:0016747">
    <property type="term" value="F:acyltransferase activity, transferring groups other than amino-acyl groups"/>
    <property type="evidence" value="ECO:0007669"/>
    <property type="project" value="InterPro"/>
</dbReference>
<dbReference type="PROSITE" id="PS51186">
    <property type="entry name" value="GNAT"/>
    <property type="match status" value="1"/>
</dbReference>
<dbReference type="AlphaFoldDB" id="A0AAD4MUR8"/>
<dbReference type="InterPro" id="IPR041496">
    <property type="entry name" value="YitH/HolE_GNAT"/>
</dbReference>
<dbReference type="Proteomes" id="UP001201812">
    <property type="component" value="Unassembled WGS sequence"/>
</dbReference>
<proteinExistence type="predicted"/>
<organism evidence="2 3">
    <name type="scientific">Ditylenchus destructor</name>
    <dbReference type="NCBI Taxonomy" id="166010"/>
    <lineage>
        <taxon>Eukaryota</taxon>
        <taxon>Metazoa</taxon>
        <taxon>Ecdysozoa</taxon>
        <taxon>Nematoda</taxon>
        <taxon>Chromadorea</taxon>
        <taxon>Rhabditida</taxon>
        <taxon>Tylenchina</taxon>
        <taxon>Tylenchomorpha</taxon>
        <taxon>Sphaerularioidea</taxon>
        <taxon>Anguinidae</taxon>
        <taxon>Anguininae</taxon>
        <taxon>Ditylenchus</taxon>
    </lineage>
</organism>
<dbReference type="SUPFAM" id="SSF55729">
    <property type="entry name" value="Acyl-CoA N-acyltransferases (Nat)"/>
    <property type="match status" value="1"/>
</dbReference>
<dbReference type="InterPro" id="IPR016181">
    <property type="entry name" value="Acyl_CoA_acyltransferase"/>
</dbReference>
<dbReference type="InterPro" id="IPR000182">
    <property type="entry name" value="GNAT_dom"/>
</dbReference>
<gene>
    <name evidence="2" type="ORF">DdX_12845</name>
</gene>
<dbReference type="Pfam" id="PF00583">
    <property type="entry name" value="Acetyltransf_1"/>
    <property type="match status" value="1"/>
</dbReference>
<evidence type="ECO:0000313" key="2">
    <source>
        <dbReference type="EMBL" id="KAI1706636.1"/>
    </source>
</evidence>
<dbReference type="CDD" id="cd04301">
    <property type="entry name" value="NAT_SF"/>
    <property type="match status" value="1"/>
</dbReference>
<dbReference type="Gene3D" id="3.40.630.30">
    <property type="match status" value="1"/>
</dbReference>
<comment type="caution">
    <text evidence="2">The sequence shown here is derived from an EMBL/GenBank/DDBJ whole genome shotgun (WGS) entry which is preliminary data.</text>
</comment>
<dbReference type="EMBL" id="JAKKPZ010000046">
    <property type="protein sequence ID" value="KAI1706636.1"/>
    <property type="molecule type" value="Genomic_DNA"/>
</dbReference>
<evidence type="ECO:0000259" key="1">
    <source>
        <dbReference type="PROSITE" id="PS51186"/>
    </source>
</evidence>
<protein>
    <submittedName>
        <fullName evidence="2">Acetyltransferase (GNAT) family domain-containing protein</fullName>
    </submittedName>
</protein>
<dbReference type="PANTHER" id="PTHR47408">
    <property type="entry name" value="PROTEIN CBG01304-RELATED"/>
    <property type="match status" value="1"/>
</dbReference>
<sequence>MENFEVRINPPNTKTESTWMEICQDAYKHNAWRSQGKIDYDCWVNGIPTFEFAFLYDKENGRRAGCISAALDESEELAHIGFFFFLPEYRGKGVGTELFEWTVAKEKFRKAKNWTLLAAHERVEYYKTRHGFDKLGWTFSPVIIPTKELRPDAIKNLTENQDFTKIEFVLPKSLENWQNVFEYNRKFFGGFRRDKFVKTFLSHPEAHAKIALDKESGNVTGIGCIRETATGNLILGPLYADSPEIAETIFFNLLATLPWDFNNYELLITVPISENTAMREIACKIVPEDSIIGVSVLCQAVFTDHVIDVPRKNVYSNYTTGLFVV</sequence>
<dbReference type="Pfam" id="PF18014">
    <property type="entry name" value="Acetyltransf_18"/>
    <property type="match status" value="1"/>
</dbReference>
<accession>A0AAD4MUR8</accession>
<feature type="domain" description="N-acetyltransferase" evidence="1">
    <location>
        <begin position="6"/>
        <end position="150"/>
    </location>
</feature>
<evidence type="ECO:0000313" key="3">
    <source>
        <dbReference type="Proteomes" id="UP001201812"/>
    </source>
</evidence>
<keyword evidence="3" id="KW-1185">Reference proteome</keyword>
<dbReference type="Gene3D" id="3.40.630.90">
    <property type="match status" value="1"/>
</dbReference>